<evidence type="ECO:0000259" key="2">
    <source>
        <dbReference type="PROSITE" id="PS50030"/>
    </source>
</evidence>
<evidence type="ECO:0000256" key="1">
    <source>
        <dbReference type="SAM" id="MobiDB-lite"/>
    </source>
</evidence>
<dbReference type="OrthoDB" id="425485at2759"/>
<dbReference type="InterPro" id="IPR009060">
    <property type="entry name" value="UBA-like_sf"/>
</dbReference>
<feature type="domain" description="UBA" evidence="2">
    <location>
        <begin position="1"/>
        <end position="49"/>
    </location>
</feature>
<reference evidence="3" key="1">
    <citation type="submission" date="2021-02" db="EMBL/GenBank/DDBJ databases">
        <authorList>
            <person name="Dougan E. K."/>
            <person name="Rhodes N."/>
            <person name="Thang M."/>
            <person name="Chan C."/>
        </authorList>
    </citation>
    <scope>NUCLEOTIDE SEQUENCE</scope>
</reference>
<proteinExistence type="predicted"/>
<sequence length="282" mass="30858">EAEEEGSPEAQDSDAQWLEDMGFEESDVAAALAEAGGNPDEALSTLRKRAAPACNEAESPETKRSKATFEVEGLPCRAVGSRLILHLPRLGVDGPPVGKTRKDGSMLLEVDEWIRELFDAAPPRAEPSSPDGFDVSAAVEALSAERPWLWQGFATQQEVMQAAAELDGLRERGVLKAANADTTGAQKARSDRVAFLELDDDKPQHCLRLFRRMEAAVATLPWSEGGQLLRPKFGMAAVYDKGGSYAPHRDNERTGQSLRQWVRQLSGSHCGDLCQSYRLRVR</sequence>
<name>A0A812UCA9_9DINO</name>
<accession>A0A812UCA9</accession>
<dbReference type="Proteomes" id="UP000604046">
    <property type="component" value="Unassembled WGS sequence"/>
</dbReference>
<dbReference type="AlphaFoldDB" id="A0A812UCA9"/>
<evidence type="ECO:0000313" key="3">
    <source>
        <dbReference type="EMBL" id="CAE7564046.1"/>
    </source>
</evidence>
<dbReference type="SUPFAM" id="SSF46934">
    <property type="entry name" value="UBA-like"/>
    <property type="match status" value="1"/>
</dbReference>
<gene>
    <name evidence="3" type="ORF">SNAT2548_LOCUS31903</name>
</gene>
<feature type="non-terminal residue" evidence="3">
    <location>
        <position position="1"/>
    </location>
</feature>
<dbReference type="InterPro" id="IPR015940">
    <property type="entry name" value="UBA"/>
</dbReference>
<dbReference type="Gene3D" id="1.10.8.10">
    <property type="entry name" value="DNA helicase RuvA subunit, C-terminal domain"/>
    <property type="match status" value="1"/>
</dbReference>
<feature type="region of interest" description="Disordered" evidence="1">
    <location>
        <begin position="1"/>
        <end position="23"/>
    </location>
</feature>
<dbReference type="EMBL" id="CAJNDS010002682">
    <property type="protein sequence ID" value="CAE7564046.1"/>
    <property type="molecule type" value="Genomic_DNA"/>
</dbReference>
<evidence type="ECO:0000313" key="4">
    <source>
        <dbReference type="Proteomes" id="UP000604046"/>
    </source>
</evidence>
<keyword evidence="4" id="KW-1185">Reference proteome</keyword>
<dbReference type="PROSITE" id="PS50030">
    <property type="entry name" value="UBA"/>
    <property type="match status" value="1"/>
</dbReference>
<protein>
    <recommendedName>
        <fullName evidence="2">UBA domain-containing protein</fullName>
    </recommendedName>
</protein>
<organism evidence="3 4">
    <name type="scientific">Symbiodinium natans</name>
    <dbReference type="NCBI Taxonomy" id="878477"/>
    <lineage>
        <taxon>Eukaryota</taxon>
        <taxon>Sar</taxon>
        <taxon>Alveolata</taxon>
        <taxon>Dinophyceae</taxon>
        <taxon>Suessiales</taxon>
        <taxon>Symbiodiniaceae</taxon>
        <taxon>Symbiodinium</taxon>
    </lineage>
</organism>
<comment type="caution">
    <text evidence="3">The sequence shown here is derived from an EMBL/GenBank/DDBJ whole genome shotgun (WGS) entry which is preliminary data.</text>
</comment>
<dbReference type="Gene3D" id="2.60.120.620">
    <property type="entry name" value="q2cbj1_9rhob like domain"/>
    <property type="match status" value="1"/>
</dbReference>
<feature type="region of interest" description="Disordered" evidence="1">
    <location>
        <begin position="46"/>
        <end position="66"/>
    </location>
</feature>